<evidence type="ECO:0000256" key="3">
    <source>
        <dbReference type="SAM" id="SignalP"/>
    </source>
</evidence>
<keyword evidence="1" id="KW-0880">Kelch repeat</keyword>
<evidence type="ECO:0000313" key="4">
    <source>
        <dbReference type="EMBL" id="QNR23094.1"/>
    </source>
</evidence>
<dbReference type="PANTHER" id="PTHR46093">
    <property type="entry name" value="ACYL-COA-BINDING DOMAIN-CONTAINING PROTEIN 5"/>
    <property type="match status" value="1"/>
</dbReference>
<proteinExistence type="predicted"/>
<name>A0A7H0VBJ6_9FLAO</name>
<dbReference type="KEGG" id="chyd:H4K34_11985"/>
<dbReference type="Proteomes" id="UP000516305">
    <property type="component" value="Chromosome"/>
</dbReference>
<keyword evidence="5" id="KW-1185">Reference proteome</keyword>
<feature type="chain" id="PRO_5028914677" description="Secretion system C-terminal sorting domain-containing protein" evidence="3">
    <location>
        <begin position="21"/>
        <end position="1479"/>
    </location>
</feature>
<dbReference type="SUPFAM" id="SSF117281">
    <property type="entry name" value="Kelch motif"/>
    <property type="match status" value="2"/>
</dbReference>
<accession>A0A7H0VBJ6</accession>
<organism evidence="4 5">
    <name type="scientific">Croceimicrobium hydrocarbonivorans</name>
    <dbReference type="NCBI Taxonomy" id="2761580"/>
    <lineage>
        <taxon>Bacteria</taxon>
        <taxon>Pseudomonadati</taxon>
        <taxon>Bacteroidota</taxon>
        <taxon>Flavobacteriia</taxon>
        <taxon>Flavobacteriales</taxon>
        <taxon>Owenweeksiaceae</taxon>
        <taxon>Croceimicrobium</taxon>
    </lineage>
</organism>
<evidence type="ECO:0000256" key="1">
    <source>
        <dbReference type="ARBA" id="ARBA00022441"/>
    </source>
</evidence>
<evidence type="ECO:0000313" key="5">
    <source>
        <dbReference type="Proteomes" id="UP000516305"/>
    </source>
</evidence>
<dbReference type="RefSeq" id="WP_210757630.1">
    <property type="nucleotide sequence ID" value="NZ_CP060139.1"/>
</dbReference>
<gene>
    <name evidence="4" type="ORF">H4K34_11985</name>
</gene>
<dbReference type="Gene3D" id="2.120.10.80">
    <property type="entry name" value="Kelch-type beta propeller"/>
    <property type="match status" value="4"/>
</dbReference>
<dbReference type="EMBL" id="CP060139">
    <property type="protein sequence ID" value="QNR23094.1"/>
    <property type="molecule type" value="Genomic_DNA"/>
</dbReference>
<keyword evidence="2" id="KW-0677">Repeat</keyword>
<evidence type="ECO:0008006" key="6">
    <source>
        <dbReference type="Google" id="ProtNLM"/>
    </source>
</evidence>
<sequence length="1479" mass="159820">MHFKRIILLVFILGLFKAQAQQLASAYVGGDFTANKSGVFYQKNVVNTPHPESLAGQAMWSYNGTIYLFGGSSKDPSSNNFTVRANNRLWTYTPAAGWTLVSGSTGFATSYGPPYVSGTSSLVYGQKGVAASKNLPGARTGAATAQSPSGQLFMYGGFGLGYNSSGTKITGALEDLWMYNGSQWVSLMDSVSVAQSGVYGTLGQEGPSFTPGSRANATMWYQDGYLYLFGGASAVDIGWMGPTLRPTQNKNDLWRYNISTGQWSWISGSSGVNPLATSSGSVFTYPESKSGAAHVLGSDGNHYFYGGWTVTSSGVVARSQTFWKFDGINWSVLSGDPSSVSNANGSLSGGLTGASLAEANGNIYLIGGMISVNLFPFSYWANSTIYKWDGSAWSSYKTCASTYNNISSTEYSSTACLGSLVGEIKSVKLNDEIYLYGGLGLANEFSSLLSKFDGEDFAFVSTMGNTARNYRNGTASTISKPGGLYSAASAFNSVSKELYMYGGDNQEAGLFSNLWKYTGGEWVWLTGAGASSATLPVHGTQGVSATANTPGSRMGSVMWFNTAGDTLWLFGGYGYDSNGSLGRLNDLFCYVNGKWAWIKGSKLVNQTGVYGSQGAGAATNNPPGLSGMRVWVNSAGKAYMFGGIAQHTSGALVSQNTLWKFTGTNWVWINGTNSSLALHSVFGVPGDYQSTYTPSGRSNFCMAGDANGFFVFSGEGYFGTTALENTNQLWHFDASLNQWSYMSGQTFSVNSAPAQSYGAATFNSSSVSPGYLRGATAWMVDGVFYVFGGRQHLGGSTYTNSNNLWEWNGSNWAWLKGAQNAFGYNQSPIYESAKDFDYDNLPAPRYNAISWRDGKTAYLATGLGTANLTGDQSLNDIWAFNPGNIWNGAIWSNGAPTTKSENVQVLSATSPNAAFQAKSLLIDANHSLNMNAQDISIAGDLFNYGALVNPGRIHFNRNGTSTIKGALLELDSILIVESQTTLNTNNYLKLKAAGPAKFAELVNLGTVNGDVSMQYYIHLENTAINGRYVHFGNVFKDATMANLISAADTTIRTGRTNPSYNTVWYVDASNASWISPASTDPFEPGRGYAVYAGTNASDRFLLKSGQSGVITLTGALPTTKNPSRAIHYNDGQSSSINWVGGTSQVATEGWNFLANPFTHSIKISDLLTNLSGKSIYLWNGSSYSAYNTFTDVSTSGGTPYLAPGQAFFIQLDQNDVLTYPNLTFNKETLWNAVGANRGRYFKNANSGADGIRVKLSTRDSIPLEDDAWVGFHQDASQAFDRKFDAWEIGLAEPGVSIPGPEGNLSIATFNPDSTYYVDLELVAQQGDTLDLDFNVAELMSFDQVYLEDLKFDIRQDLRIKSSYSLVHDSTELGRFRLKFAGRLGQRELPVVDKQISNYSFYNQGGKVFLNYLSDLRSNTEMNLKIYDLSGKLVQKLKWENLQQDLQILQNQNSGIYVLALEASNGAQELNENLKVFKHR</sequence>
<keyword evidence="3" id="KW-0732">Signal</keyword>
<protein>
    <recommendedName>
        <fullName evidence="6">Secretion system C-terminal sorting domain-containing protein</fullName>
    </recommendedName>
</protein>
<dbReference type="PANTHER" id="PTHR46093:SF18">
    <property type="entry name" value="FIBRONECTIN TYPE-III DOMAIN-CONTAINING PROTEIN"/>
    <property type="match status" value="1"/>
</dbReference>
<feature type="signal peptide" evidence="3">
    <location>
        <begin position="1"/>
        <end position="20"/>
    </location>
</feature>
<dbReference type="InterPro" id="IPR015915">
    <property type="entry name" value="Kelch-typ_b-propeller"/>
</dbReference>
<evidence type="ECO:0000256" key="2">
    <source>
        <dbReference type="ARBA" id="ARBA00022737"/>
    </source>
</evidence>
<reference evidence="4 5" key="1">
    <citation type="submission" date="2020-08" db="EMBL/GenBank/DDBJ databases">
        <title>Croceimicrobium hydrocarbonivorans gen. nov., sp. nov., a novel marine bacterium isolated from a bacterial consortium that degrades polyethylene terephthalate.</title>
        <authorList>
            <person name="Liu R."/>
        </authorList>
    </citation>
    <scope>NUCLEOTIDE SEQUENCE [LARGE SCALE GENOMIC DNA]</scope>
    <source>
        <strain evidence="4 5">A20-9</strain>
    </source>
</reference>